<evidence type="ECO:0000256" key="1">
    <source>
        <dbReference type="ARBA" id="ARBA00004496"/>
    </source>
</evidence>
<dbReference type="PANTHER" id="PTHR21060:SF3">
    <property type="entry name" value="BUTYRATE KINASE 2-RELATED"/>
    <property type="match status" value="1"/>
</dbReference>
<keyword evidence="6 9" id="KW-0418">Kinase</keyword>
<dbReference type="EC" id="2.7.2.7" evidence="9"/>
<dbReference type="RefSeq" id="WP_179239220.1">
    <property type="nucleotide sequence ID" value="NZ_JACBNQ010000022.1"/>
</dbReference>
<evidence type="ECO:0000256" key="5">
    <source>
        <dbReference type="ARBA" id="ARBA00022741"/>
    </source>
</evidence>
<dbReference type="GO" id="GO:0047761">
    <property type="term" value="F:butyrate kinase activity"/>
    <property type="evidence" value="ECO:0007669"/>
    <property type="project" value="UniProtKB-UniRule"/>
</dbReference>
<dbReference type="NCBIfam" id="NF002834">
    <property type="entry name" value="PRK03011.1-5"/>
    <property type="match status" value="1"/>
</dbReference>
<evidence type="ECO:0000256" key="3">
    <source>
        <dbReference type="ARBA" id="ARBA00022490"/>
    </source>
</evidence>
<evidence type="ECO:0000256" key="6">
    <source>
        <dbReference type="ARBA" id="ARBA00022777"/>
    </source>
</evidence>
<dbReference type="GO" id="GO:0006083">
    <property type="term" value="P:acetate metabolic process"/>
    <property type="evidence" value="ECO:0007669"/>
    <property type="project" value="TreeGrafter"/>
</dbReference>
<keyword evidence="12" id="KW-1185">Reference proteome</keyword>
<dbReference type="PRINTS" id="PR00471">
    <property type="entry name" value="ACETATEKNASE"/>
</dbReference>
<evidence type="ECO:0000256" key="10">
    <source>
        <dbReference type="RuleBase" id="RU003835"/>
    </source>
</evidence>
<name>A0A974GXT4_SEDHY</name>
<dbReference type="InterPro" id="IPR000890">
    <property type="entry name" value="Aliphatic_acid_kin_short-chain"/>
</dbReference>
<dbReference type="HAMAP" id="MF_00542">
    <property type="entry name" value="Butyrate_kinase"/>
    <property type="match status" value="1"/>
</dbReference>
<evidence type="ECO:0000256" key="9">
    <source>
        <dbReference type="HAMAP-Rule" id="MF_00542"/>
    </source>
</evidence>
<dbReference type="InterPro" id="IPR043129">
    <property type="entry name" value="ATPase_NBD"/>
</dbReference>
<comment type="similarity">
    <text evidence="2 9 10">Belongs to the acetokinase family.</text>
</comment>
<dbReference type="Gene3D" id="3.30.420.40">
    <property type="match status" value="2"/>
</dbReference>
<protein>
    <recommendedName>
        <fullName evidence="9">Probable butyrate kinase</fullName>
        <shortName evidence="9">BK</shortName>
        <ecNumber evidence="9">2.7.2.7</ecNumber>
    </recommendedName>
    <alternativeName>
        <fullName evidence="9">Branched-chain carboxylic acid kinase</fullName>
    </alternativeName>
</protein>
<keyword evidence="7 9" id="KW-0067">ATP-binding</keyword>
<dbReference type="SUPFAM" id="SSF53067">
    <property type="entry name" value="Actin-like ATPase domain"/>
    <property type="match status" value="2"/>
</dbReference>
<dbReference type="PROSITE" id="PS01076">
    <property type="entry name" value="ACETATE_KINASE_2"/>
    <property type="match status" value="1"/>
</dbReference>
<dbReference type="GO" id="GO:0005524">
    <property type="term" value="F:ATP binding"/>
    <property type="evidence" value="ECO:0007669"/>
    <property type="project" value="UniProtKB-KW"/>
</dbReference>
<keyword evidence="3 9" id="KW-0963">Cytoplasm</keyword>
<sequence length="355" mass="38601">MKQLIINPGSTSTKIAVFKDEKSIFEKTLRHSNEELGVYAKVADQFEFRKNLILEALKENNIGAESLNAVVGRGGLLKPIEGGTYLVNDELVEDLKASKMGEHASNLGGLIARSIAEEVNIPAFIVDPVVVDEIEDVARISGHPNFERISIWHALNQKAVARRAASEKFNKKYEDMNFVVAHLGGGISVGAHRKGKAIDVNNALNGEGPFSPERSGTLPAEQLVKTCFSGQYTEQEIKKMIVGKGGLSALLGTNNAKEVSDRAKSGDEKAELIYKAMAYQVAKAIGEYAVVLDGEVDAILITGGIAYDKEFVKIIENKVKFIAEVIAYPGEDELLALAEGGLRVLNKEEEAKQYK</sequence>
<dbReference type="PIRSF" id="PIRSF036458">
    <property type="entry name" value="Butyrate_kin"/>
    <property type="match status" value="1"/>
</dbReference>
<evidence type="ECO:0000256" key="8">
    <source>
        <dbReference type="ARBA" id="ARBA00048596"/>
    </source>
</evidence>
<organism evidence="11 12">
    <name type="scientific">Sedimentibacter hydroxybenzoicus DSM 7310</name>
    <dbReference type="NCBI Taxonomy" id="1123245"/>
    <lineage>
        <taxon>Bacteria</taxon>
        <taxon>Bacillati</taxon>
        <taxon>Bacillota</taxon>
        <taxon>Tissierellia</taxon>
        <taxon>Sedimentibacter</taxon>
    </lineage>
</organism>
<dbReference type="GO" id="GO:0008776">
    <property type="term" value="F:acetate kinase activity"/>
    <property type="evidence" value="ECO:0007669"/>
    <property type="project" value="TreeGrafter"/>
</dbReference>
<dbReference type="Proteomes" id="UP000611629">
    <property type="component" value="Unassembled WGS sequence"/>
</dbReference>
<dbReference type="EMBL" id="JACBNQ010000022">
    <property type="protein sequence ID" value="NYB75516.1"/>
    <property type="molecule type" value="Genomic_DNA"/>
</dbReference>
<evidence type="ECO:0000256" key="4">
    <source>
        <dbReference type="ARBA" id="ARBA00022679"/>
    </source>
</evidence>
<dbReference type="PANTHER" id="PTHR21060">
    <property type="entry name" value="ACETATE KINASE"/>
    <property type="match status" value="1"/>
</dbReference>
<evidence type="ECO:0000256" key="7">
    <source>
        <dbReference type="ARBA" id="ARBA00022840"/>
    </source>
</evidence>
<comment type="subcellular location">
    <subcellularLocation>
        <location evidence="1 9">Cytoplasm</location>
    </subcellularLocation>
</comment>
<evidence type="ECO:0000313" key="12">
    <source>
        <dbReference type="Proteomes" id="UP000611629"/>
    </source>
</evidence>
<dbReference type="CDD" id="cd24011">
    <property type="entry name" value="ASKHA_NBD_BK"/>
    <property type="match status" value="1"/>
</dbReference>
<keyword evidence="5 9" id="KW-0547">Nucleotide-binding</keyword>
<dbReference type="NCBIfam" id="TIGR02707">
    <property type="entry name" value="butyr_kinase"/>
    <property type="match status" value="1"/>
</dbReference>
<dbReference type="Pfam" id="PF00871">
    <property type="entry name" value="Acetate_kinase"/>
    <property type="match status" value="1"/>
</dbReference>
<reference evidence="11" key="1">
    <citation type="submission" date="2020-07" db="EMBL/GenBank/DDBJ databases">
        <title>Genomic analysis of a strain of Sedimentibacter Hydroxybenzoicus DSM7310.</title>
        <authorList>
            <person name="Ma S."/>
        </authorList>
    </citation>
    <scope>NUCLEOTIDE SEQUENCE</scope>
    <source>
        <strain evidence="11">DSM 7310</strain>
    </source>
</reference>
<comment type="caution">
    <text evidence="11">The sequence shown here is derived from an EMBL/GenBank/DDBJ whole genome shotgun (WGS) entry which is preliminary data.</text>
</comment>
<evidence type="ECO:0000313" key="11">
    <source>
        <dbReference type="EMBL" id="NYB75516.1"/>
    </source>
</evidence>
<dbReference type="AlphaFoldDB" id="A0A974GXT4"/>
<evidence type="ECO:0000256" key="2">
    <source>
        <dbReference type="ARBA" id="ARBA00008748"/>
    </source>
</evidence>
<keyword evidence="4 9" id="KW-0808">Transferase</keyword>
<dbReference type="InterPro" id="IPR023865">
    <property type="entry name" value="Aliphatic_acid_kinase_CS"/>
</dbReference>
<dbReference type="GO" id="GO:0005737">
    <property type="term" value="C:cytoplasm"/>
    <property type="evidence" value="ECO:0007669"/>
    <property type="project" value="UniProtKB-SubCell"/>
</dbReference>
<comment type="catalytic activity">
    <reaction evidence="8 9">
        <text>butanoate + ATP = butanoyl phosphate + ADP</text>
        <dbReference type="Rhea" id="RHEA:13585"/>
        <dbReference type="ChEBI" id="CHEBI:17968"/>
        <dbReference type="ChEBI" id="CHEBI:30616"/>
        <dbReference type="ChEBI" id="CHEBI:58079"/>
        <dbReference type="ChEBI" id="CHEBI:456216"/>
        <dbReference type="EC" id="2.7.2.7"/>
    </reaction>
</comment>
<accession>A0A974GXT4</accession>
<dbReference type="InterPro" id="IPR011245">
    <property type="entry name" value="Butyrate_kin"/>
</dbReference>
<gene>
    <name evidence="9 11" type="primary">buk</name>
    <name evidence="11" type="ORF">HZF24_15315</name>
</gene>
<proteinExistence type="inferred from homology"/>